<name>A0A6G1EID6_9ORYZ</name>
<dbReference type="EMBL" id="SPHZ02000003">
    <property type="protein sequence ID" value="KAF0923723.1"/>
    <property type="molecule type" value="Genomic_DNA"/>
</dbReference>
<evidence type="ECO:0000313" key="3">
    <source>
        <dbReference type="Proteomes" id="UP000479710"/>
    </source>
</evidence>
<dbReference type="Proteomes" id="UP000479710">
    <property type="component" value="Unassembled WGS sequence"/>
</dbReference>
<comment type="caution">
    <text evidence="2">The sequence shown here is derived from an EMBL/GenBank/DDBJ whole genome shotgun (WGS) entry which is preliminary data.</text>
</comment>
<dbReference type="OrthoDB" id="1076611at2759"/>
<gene>
    <name evidence="2" type="ORF">E2562_006694</name>
</gene>
<reference evidence="2 3" key="1">
    <citation type="submission" date="2019-11" db="EMBL/GenBank/DDBJ databases">
        <title>Whole genome sequence of Oryza granulata.</title>
        <authorList>
            <person name="Li W."/>
        </authorList>
    </citation>
    <scope>NUCLEOTIDE SEQUENCE [LARGE SCALE GENOMIC DNA]</scope>
    <source>
        <strain evidence="3">cv. Menghai</strain>
        <tissue evidence="2">Leaf</tissue>
    </source>
</reference>
<organism evidence="2 3">
    <name type="scientific">Oryza meyeriana var. granulata</name>
    <dbReference type="NCBI Taxonomy" id="110450"/>
    <lineage>
        <taxon>Eukaryota</taxon>
        <taxon>Viridiplantae</taxon>
        <taxon>Streptophyta</taxon>
        <taxon>Embryophyta</taxon>
        <taxon>Tracheophyta</taxon>
        <taxon>Spermatophyta</taxon>
        <taxon>Magnoliopsida</taxon>
        <taxon>Liliopsida</taxon>
        <taxon>Poales</taxon>
        <taxon>Poaceae</taxon>
        <taxon>BOP clade</taxon>
        <taxon>Oryzoideae</taxon>
        <taxon>Oryzeae</taxon>
        <taxon>Oryzinae</taxon>
        <taxon>Oryza</taxon>
        <taxon>Oryza meyeriana</taxon>
    </lineage>
</organism>
<feature type="region of interest" description="Disordered" evidence="1">
    <location>
        <begin position="33"/>
        <end position="66"/>
    </location>
</feature>
<proteinExistence type="predicted"/>
<sequence>MAWGFRGVRDDLTELGLHILDIACFLHPLLDPTHTDSPPLTPTHCRFPSSTARRPSPPPPPQRSRRGLLPLLLQHWRDTPISQDSTIAQLREIDRATRRDRVVETYCSRSERTKDRERTI</sequence>
<protein>
    <submittedName>
        <fullName evidence="2">Uncharacterized protein</fullName>
    </submittedName>
</protein>
<evidence type="ECO:0000313" key="2">
    <source>
        <dbReference type="EMBL" id="KAF0923723.1"/>
    </source>
</evidence>
<dbReference type="AlphaFoldDB" id="A0A6G1EID6"/>
<evidence type="ECO:0000256" key="1">
    <source>
        <dbReference type="SAM" id="MobiDB-lite"/>
    </source>
</evidence>
<accession>A0A6G1EID6</accession>
<keyword evidence="3" id="KW-1185">Reference proteome</keyword>